<dbReference type="Proteomes" id="UP000249061">
    <property type="component" value="Unassembled WGS sequence"/>
</dbReference>
<dbReference type="GO" id="GO:0005886">
    <property type="term" value="C:plasma membrane"/>
    <property type="evidence" value="ECO:0007669"/>
    <property type="project" value="UniProtKB-SubCell"/>
</dbReference>
<accession>A0A2W5SQV9</accession>
<feature type="transmembrane region" description="Helical" evidence="6">
    <location>
        <begin position="247"/>
        <end position="267"/>
    </location>
</feature>
<dbReference type="PANTHER" id="PTHR35007:SF3">
    <property type="entry name" value="POSSIBLE CONSERVED ALANINE RICH MEMBRANE PROTEIN"/>
    <property type="match status" value="1"/>
</dbReference>
<feature type="non-terminal residue" evidence="8">
    <location>
        <position position="270"/>
    </location>
</feature>
<evidence type="ECO:0000256" key="2">
    <source>
        <dbReference type="ARBA" id="ARBA00022475"/>
    </source>
</evidence>
<protein>
    <recommendedName>
        <fullName evidence="7">Type II secretion system protein GspF domain-containing protein</fullName>
    </recommendedName>
</protein>
<evidence type="ECO:0000259" key="7">
    <source>
        <dbReference type="Pfam" id="PF00482"/>
    </source>
</evidence>
<feature type="transmembrane region" description="Helical" evidence="6">
    <location>
        <begin position="54"/>
        <end position="78"/>
    </location>
</feature>
<evidence type="ECO:0000256" key="6">
    <source>
        <dbReference type="SAM" id="Phobius"/>
    </source>
</evidence>
<name>A0A2W5SQV9_9BACT</name>
<dbReference type="AlphaFoldDB" id="A0A2W5SQV9"/>
<evidence type="ECO:0000256" key="3">
    <source>
        <dbReference type="ARBA" id="ARBA00022692"/>
    </source>
</evidence>
<dbReference type="Pfam" id="PF00482">
    <property type="entry name" value="T2SSF"/>
    <property type="match status" value="1"/>
</dbReference>
<dbReference type="PANTHER" id="PTHR35007">
    <property type="entry name" value="INTEGRAL MEMBRANE PROTEIN-RELATED"/>
    <property type="match status" value="1"/>
</dbReference>
<gene>
    <name evidence="8" type="ORF">DI536_36230</name>
</gene>
<sequence>MPATVAAAVTTGLLGVLVIVIGFLPAQSRADKPTSRLTDAFYVWRGQFTRQRQLIALGGLALGVVLWLVSGWIVPLFAAPAAAIGIPLLLGRTNDVERIGRLEALEQWMRSLSGLIVGGVSLENAIIASQRSAPEAIAPNITRLSARLSARWLTADALQAFADELEDSTADLVVAHLTLAAEQGGPGVAASLEDLATDVFGEVKARRQIEADRAKPRQTIRLITGITLAVLAAIPFSGQFFEPYGTPFGQLLLVGWLIIYVLVLLWMKSM</sequence>
<evidence type="ECO:0000256" key="5">
    <source>
        <dbReference type="ARBA" id="ARBA00023136"/>
    </source>
</evidence>
<keyword evidence="5 6" id="KW-0472">Membrane</keyword>
<evidence type="ECO:0000256" key="4">
    <source>
        <dbReference type="ARBA" id="ARBA00022989"/>
    </source>
</evidence>
<organism evidence="8 9">
    <name type="scientific">Archangium gephyra</name>
    <dbReference type="NCBI Taxonomy" id="48"/>
    <lineage>
        <taxon>Bacteria</taxon>
        <taxon>Pseudomonadati</taxon>
        <taxon>Myxococcota</taxon>
        <taxon>Myxococcia</taxon>
        <taxon>Myxococcales</taxon>
        <taxon>Cystobacterineae</taxon>
        <taxon>Archangiaceae</taxon>
        <taxon>Archangium</taxon>
    </lineage>
</organism>
<evidence type="ECO:0000313" key="9">
    <source>
        <dbReference type="Proteomes" id="UP000249061"/>
    </source>
</evidence>
<reference evidence="8 9" key="1">
    <citation type="submission" date="2017-08" db="EMBL/GenBank/DDBJ databases">
        <title>Infants hospitalized years apart are colonized by the same room-sourced microbial strains.</title>
        <authorList>
            <person name="Brooks B."/>
            <person name="Olm M.R."/>
            <person name="Firek B.A."/>
            <person name="Baker R."/>
            <person name="Thomas B.C."/>
            <person name="Morowitz M.J."/>
            <person name="Banfield J.F."/>
        </authorList>
    </citation>
    <scope>NUCLEOTIDE SEQUENCE [LARGE SCALE GENOMIC DNA]</scope>
    <source>
        <strain evidence="8">S2_003_000_R2_14</strain>
    </source>
</reference>
<keyword evidence="3 6" id="KW-0812">Transmembrane</keyword>
<dbReference type="InterPro" id="IPR018076">
    <property type="entry name" value="T2SS_GspF_dom"/>
</dbReference>
<evidence type="ECO:0000313" key="8">
    <source>
        <dbReference type="EMBL" id="PZR03193.1"/>
    </source>
</evidence>
<proteinExistence type="predicted"/>
<keyword evidence="4 6" id="KW-1133">Transmembrane helix</keyword>
<comment type="subcellular location">
    <subcellularLocation>
        <location evidence="1">Cell membrane</location>
        <topology evidence="1">Multi-pass membrane protein</topology>
    </subcellularLocation>
</comment>
<keyword evidence="2" id="KW-1003">Cell membrane</keyword>
<feature type="domain" description="Type II secretion system protein GspF" evidence="7">
    <location>
        <begin position="108"/>
        <end position="234"/>
    </location>
</feature>
<dbReference type="EMBL" id="QFQP01000110">
    <property type="protein sequence ID" value="PZR03193.1"/>
    <property type="molecule type" value="Genomic_DNA"/>
</dbReference>
<evidence type="ECO:0000256" key="1">
    <source>
        <dbReference type="ARBA" id="ARBA00004651"/>
    </source>
</evidence>
<comment type="caution">
    <text evidence="8">The sequence shown here is derived from an EMBL/GenBank/DDBJ whole genome shotgun (WGS) entry which is preliminary data.</text>
</comment>